<organism evidence="1 2">
    <name type="scientific">Cohnella kolymensis</name>
    <dbReference type="NCBI Taxonomy" id="1590652"/>
    <lineage>
        <taxon>Bacteria</taxon>
        <taxon>Bacillati</taxon>
        <taxon>Bacillota</taxon>
        <taxon>Bacilli</taxon>
        <taxon>Bacillales</taxon>
        <taxon>Paenibacillaceae</taxon>
        <taxon>Cohnella</taxon>
    </lineage>
</organism>
<evidence type="ECO:0000313" key="1">
    <source>
        <dbReference type="EMBL" id="KIL35944.1"/>
    </source>
</evidence>
<dbReference type="Proteomes" id="UP000054526">
    <property type="component" value="Unassembled WGS sequence"/>
</dbReference>
<keyword evidence="2" id="KW-1185">Reference proteome</keyword>
<comment type="caution">
    <text evidence="1">The sequence shown here is derived from an EMBL/GenBank/DDBJ whole genome shotgun (WGS) entry which is preliminary data.</text>
</comment>
<accession>A0ABR5A4I8</accession>
<gene>
    <name evidence="1" type="ORF">SD71_11310</name>
</gene>
<protein>
    <recommendedName>
        <fullName evidence="3">Inhibitor of sigma-G Gin</fullName>
    </recommendedName>
</protein>
<evidence type="ECO:0000313" key="2">
    <source>
        <dbReference type="Proteomes" id="UP000054526"/>
    </source>
</evidence>
<evidence type="ECO:0008006" key="3">
    <source>
        <dbReference type="Google" id="ProtNLM"/>
    </source>
</evidence>
<dbReference type="RefSeq" id="WP_041062802.1">
    <property type="nucleotide sequence ID" value="NZ_JXAL01000016.1"/>
</dbReference>
<sequence>MINNTGNTTGTTAEKACCFACGETMDNEQPSGSSILCSSCGDTADLPMSAYFLNQYYYRFAD</sequence>
<name>A0ABR5A4I8_9BACL</name>
<proteinExistence type="predicted"/>
<dbReference type="EMBL" id="JXAL01000016">
    <property type="protein sequence ID" value="KIL35944.1"/>
    <property type="molecule type" value="Genomic_DNA"/>
</dbReference>
<reference evidence="1 2" key="1">
    <citation type="submission" date="2014-12" db="EMBL/GenBank/DDBJ databases">
        <title>Draft genome sequence of Cohnella kolymensis strain B-2846.</title>
        <authorList>
            <person name="Karlyshev A.V."/>
            <person name="Kudryashova E.B."/>
        </authorList>
    </citation>
    <scope>NUCLEOTIDE SEQUENCE [LARGE SCALE GENOMIC DNA]</scope>
    <source>
        <strain evidence="1 2">VKM B-2846</strain>
    </source>
</reference>